<sequence length="399" mass="42459">MDEIARDEVYCHLTARRAVARAALHLGIDTMSQEALDTTGDVLLAYLERIGKILAVSVEASGRSSAHCHALDCIRAVEACTEAAVQRIHVDSRPHSGDDVAHTNTAKSPTEQLSWKGLAEFCFGPDWHLSDQQRQGSRGQGGAGGKVGPSATGNDTSTNRGWNAPFPDEIPDFPVASATTANPHTLSSSVSKGFHRPDLSDNDGSPMIRPKDDIPDSVFTGRWGSLDEPITVAADTSMNSKKRKIRDDELDPEGSLKKAKDNQGQGRLRDTLSSEDSGTPLYIPSFFPPFPQSASGASRIVVDTEAAPHQPLPAIEAASPPAPTEPLTNVRSALIQLGRHQYWGSGWDETLRNVGDLAVPSGPAEAGTASQQIVPLGRASGSRVARILEGSMEPMVPIG</sequence>
<gene>
    <name evidence="2" type="ORF">PTTT1_LOCUS54685</name>
</gene>
<name>A0A8J9X7U0_PHATR</name>
<organism evidence="2">
    <name type="scientific">Phaeodactylum tricornutum</name>
    <name type="common">Diatom</name>
    <dbReference type="NCBI Taxonomy" id="2850"/>
    <lineage>
        <taxon>Eukaryota</taxon>
        <taxon>Sar</taxon>
        <taxon>Stramenopiles</taxon>
        <taxon>Ochrophyta</taxon>
        <taxon>Bacillariophyta</taxon>
        <taxon>Bacillariophyceae</taxon>
        <taxon>Bacillariophycidae</taxon>
        <taxon>Naviculales</taxon>
        <taxon>Phaeodactylaceae</taxon>
        <taxon>Phaeodactylum</taxon>
    </lineage>
</organism>
<dbReference type="GO" id="GO:0046982">
    <property type="term" value="F:protein heterodimerization activity"/>
    <property type="evidence" value="ECO:0007669"/>
    <property type="project" value="InterPro"/>
</dbReference>
<proteinExistence type="predicted"/>
<dbReference type="Proteomes" id="UP000836788">
    <property type="component" value="Chromosome 9"/>
</dbReference>
<protein>
    <recommendedName>
        <fullName evidence="3">Bromodomain associated domain-containing protein</fullName>
    </recommendedName>
</protein>
<dbReference type="AlphaFoldDB" id="A0A8J9X7U0"/>
<feature type="compositionally biased region" description="Basic and acidic residues" evidence="1">
    <location>
        <begin position="254"/>
        <end position="272"/>
    </location>
</feature>
<evidence type="ECO:0000256" key="1">
    <source>
        <dbReference type="SAM" id="MobiDB-lite"/>
    </source>
</evidence>
<evidence type="ECO:0008006" key="3">
    <source>
        <dbReference type="Google" id="ProtNLM"/>
    </source>
</evidence>
<evidence type="ECO:0000313" key="2">
    <source>
        <dbReference type="EMBL" id="CAG9294440.1"/>
    </source>
</evidence>
<accession>A0A8J9X7U0</accession>
<dbReference type="Gene3D" id="1.10.20.10">
    <property type="entry name" value="Histone, subunit A"/>
    <property type="match status" value="1"/>
</dbReference>
<dbReference type="EMBL" id="OU594950">
    <property type="protein sequence ID" value="CAG9294440.1"/>
    <property type="molecule type" value="Genomic_DNA"/>
</dbReference>
<feature type="region of interest" description="Disordered" evidence="1">
    <location>
        <begin position="129"/>
        <end position="276"/>
    </location>
</feature>
<dbReference type="InterPro" id="IPR009072">
    <property type="entry name" value="Histone-fold"/>
</dbReference>
<dbReference type="CDD" id="cd00076">
    <property type="entry name" value="HFD_SF"/>
    <property type="match status" value="1"/>
</dbReference>
<feature type="compositionally biased region" description="Gly residues" evidence="1">
    <location>
        <begin position="138"/>
        <end position="147"/>
    </location>
</feature>
<reference evidence="2" key="1">
    <citation type="submission" date="2022-02" db="EMBL/GenBank/DDBJ databases">
        <authorList>
            <person name="Giguere J D."/>
        </authorList>
    </citation>
    <scope>NUCLEOTIDE SEQUENCE</scope>
    <source>
        <strain evidence="2">CCAP 1055/1</strain>
    </source>
</reference>
<feature type="compositionally biased region" description="Polar residues" evidence="1">
    <location>
        <begin position="151"/>
        <end position="161"/>
    </location>
</feature>
<feature type="compositionally biased region" description="Polar residues" evidence="1">
    <location>
        <begin position="177"/>
        <end position="191"/>
    </location>
</feature>